<dbReference type="PANTHER" id="PTHR34388">
    <property type="entry name" value="DNA POLYMERASE III SUBUNIT DELTA"/>
    <property type="match status" value="1"/>
</dbReference>
<evidence type="ECO:0000256" key="3">
    <source>
        <dbReference type="ARBA" id="ARBA00022695"/>
    </source>
</evidence>
<dbReference type="InterPro" id="IPR005790">
    <property type="entry name" value="DNA_polIII_delta"/>
</dbReference>
<evidence type="ECO:0000256" key="2">
    <source>
        <dbReference type="ARBA" id="ARBA00022679"/>
    </source>
</evidence>
<dbReference type="GO" id="GO:0003677">
    <property type="term" value="F:DNA binding"/>
    <property type="evidence" value="ECO:0007669"/>
    <property type="project" value="InterPro"/>
</dbReference>
<dbReference type="InterPro" id="IPR008921">
    <property type="entry name" value="DNA_pol3_clamp-load_cplx_C"/>
</dbReference>
<dbReference type="RefSeq" id="WP_131002690.1">
    <property type="nucleotide sequence ID" value="NZ_JBHSZR010000003.1"/>
</dbReference>
<proteinExistence type="inferred from homology"/>
<accession>A0A4Q9GKT0</accession>
<dbReference type="Proteomes" id="UP000291613">
    <property type="component" value="Unassembled WGS sequence"/>
</dbReference>
<keyword evidence="5" id="KW-0239">DNA-directed DNA polymerase</keyword>
<dbReference type="InterPro" id="IPR027417">
    <property type="entry name" value="P-loop_NTPase"/>
</dbReference>
<keyword evidence="4" id="KW-0235">DNA replication</keyword>
<dbReference type="AlphaFoldDB" id="A0A4Q9GKT0"/>
<dbReference type="EC" id="2.7.7.7" evidence="1"/>
<gene>
    <name evidence="8" type="ORF">EYR15_07620</name>
</gene>
<dbReference type="Gene3D" id="1.10.8.60">
    <property type="match status" value="1"/>
</dbReference>
<evidence type="ECO:0000256" key="4">
    <source>
        <dbReference type="ARBA" id="ARBA00022705"/>
    </source>
</evidence>
<dbReference type="SUPFAM" id="SSF52540">
    <property type="entry name" value="P-loop containing nucleoside triphosphate hydrolases"/>
    <property type="match status" value="1"/>
</dbReference>
<organism evidence="8 9">
    <name type="scientific">Hansschlegelia quercus</name>
    <dbReference type="NCBI Taxonomy" id="2528245"/>
    <lineage>
        <taxon>Bacteria</taxon>
        <taxon>Pseudomonadati</taxon>
        <taxon>Pseudomonadota</taxon>
        <taxon>Alphaproteobacteria</taxon>
        <taxon>Hyphomicrobiales</taxon>
        <taxon>Methylopilaceae</taxon>
        <taxon>Hansschlegelia</taxon>
    </lineage>
</organism>
<dbReference type="GO" id="GO:0006261">
    <property type="term" value="P:DNA-templated DNA replication"/>
    <property type="evidence" value="ECO:0007669"/>
    <property type="project" value="TreeGrafter"/>
</dbReference>
<evidence type="ECO:0000313" key="9">
    <source>
        <dbReference type="Proteomes" id="UP000291613"/>
    </source>
</evidence>
<reference evidence="8 9" key="1">
    <citation type="submission" date="2019-02" db="EMBL/GenBank/DDBJ databases">
        <title>Hansschlegelia quercus sp. nov., a novel methylotrophic bacterium from buds of oak (Quercus robur L.).</title>
        <authorList>
            <person name="Agafonova N.V."/>
            <person name="Kaparullina E.N."/>
            <person name="Grouzdev D.S."/>
            <person name="Doronina N.V."/>
        </authorList>
    </citation>
    <scope>NUCLEOTIDE SEQUENCE [LARGE SCALE GENOMIC DNA]</scope>
    <source>
        <strain evidence="8 9">Dub</strain>
    </source>
</reference>
<dbReference type="GO" id="GO:0003887">
    <property type="term" value="F:DNA-directed DNA polymerase activity"/>
    <property type="evidence" value="ECO:0007669"/>
    <property type="project" value="UniProtKB-KW"/>
</dbReference>
<dbReference type="SUPFAM" id="SSF48019">
    <property type="entry name" value="post-AAA+ oligomerization domain-like"/>
    <property type="match status" value="1"/>
</dbReference>
<dbReference type="Gene3D" id="3.40.50.300">
    <property type="entry name" value="P-loop containing nucleotide triphosphate hydrolases"/>
    <property type="match status" value="1"/>
</dbReference>
<evidence type="ECO:0000256" key="5">
    <source>
        <dbReference type="ARBA" id="ARBA00022932"/>
    </source>
</evidence>
<evidence type="ECO:0000256" key="1">
    <source>
        <dbReference type="ARBA" id="ARBA00012417"/>
    </source>
</evidence>
<dbReference type="GO" id="GO:0009360">
    <property type="term" value="C:DNA polymerase III complex"/>
    <property type="evidence" value="ECO:0007669"/>
    <property type="project" value="TreeGrafter"/>
</dbReference>
<keyword evidence="9" id="KW-1185">Reference proteome</keyword>
<evidence type="ECO:0000313" key="8">
    <source>
        <dbReference type="EMBL" id="TBN53665.1"/>
    </source>
</evidence>
<dbReference type="OrthoDB" id="9804983at2"/>
<dbReference type="EMBL" id="SIUB01000003">
    <property type="protein sequence ID" value="TBN53665.1"/>
    <property type="molecule type" value="Genomic_DNA"/>
</dbReference>
<dbReference type="NCBIfam" id="TIGR01128">
    <property type="entry name" value="holA"/>
    <property type="match status" value="1"/>
</dbReference>
<keyword evidence="2" id="KW-0808">Transferase</keyword>
<name>A0A4Q9GKT0_9HYPH</name>
<dbReference type="PANTHER" id="PTHR34388:SF1">
    <property type="entry name" value="DNA POLYMERASE III SUBUNIT DELTA"/>
    <property type="match status" value="1"/>
</dbReference>
<dbReference type="Gene3D" id="1.20.272.10">
    <property type="match status" value="1"/>
</dbReference>
<keyword evidence="3" id="KW-0548">Nucleotidyltransferase</keyword>
<protein>
    <recommendedName>
        <fullName evidence="1">DNA-directed DNA polymerase</fullName>
        <ecNumber evidence="1">2.7.7.7</ecNumber>
    </recommendedName>
</protein>
<evidence type="ECO:0000256" key="7">
    <source>
        <dbReference type="ARBA" id="ARBA00049244"/>
    </source>
</evidence>
<evidence type="ECO:0000256" key="6">
    <source>
        <dbReference type="ARBA" id="ARBA00034754"/>
    </source>
</evidence>
<sequence>MVAIKASAVDGFVARPPADVYAVLVHGPDAGLVAERAAKLASQAVAGSDDPFAMVRLEGDDLAGDPGRLADEALTIALFGGKRAIRVRVGGRPIVTAVEALLSGPQPESLTVLEAGDLKKNAPLRALCEKSPRAAALPCYPDEAGARERLIDEEMRSAGLTISADARSLLSAHLSADRLAAREEVKKLCLYAMGQGTITSDDIVAVIADAGEVGMDEAVDAAFAGRPADAASALRSLRTSGTPASVVVAAALRHALTLHRMRGDVDSGRSSRTVVESAGGMIHFRRKDAVERALSRWTGARLMEATARLADTIALARKSAAIGEAASERALLAIATEASRFAR</sequence>
<comment type="similarity">
    <text evidence="6">Belongs to the DNA polymerase HolA subunit family.</text>
</comment>
<comment type="catalytic activity">
    <reaction evidence="7">
        <text>DNA(n) + a 2'-deoxyribonucleoside 5'-triphosphate = DNA(n+1) + diphosphate</text>
        <dbReference type="Rhea" id="RHEA:22508"/>
        <dbReference type="Rhea" id="RHEA-COMP:17339"/>
        <dbReference type="Rhea" id="RHEA-COMP:17340"/>
        <dbReference type="ChEBI" id="CHEBI:33019"/>
        <dbReference type="ChEBI" id="CHEBI:61560"/>
        <dbReference type="ChEBI" id="CHEBI:173112"/>
        <dbReference type="EC" id="2.7.7.7"/>
    </reaction>
</comment>
<comment type="caution">
    <text evidence="8">The sequence shown here is derived from an EMBL/GenBank/DDBJ whole genome shotgun (WGS) entry which is preliminary data.</text>
</comment>